<keyword evidence="6" id="KW-1185">Reference proteome</keyword>
<organism evidence="5 6">
    <name type="scientific">Tieghemiomyces parasiticus</name>
    <dbReference type="NCBI Taxonomy" id="78921"/>
    <lineage>
        <taxon>Eukaryota</taxon>
        <taxon>Fungi</taxon>
        <taxon>Fungi incertae sedis</taxon>
        <taxon>Zoopagomycota</taxon>
        <taxon>Kickxellomycotina</taxon>
        <taxon>Dimargaritomycetes</taxon>
        <taxon>Dimargaritales</taxon>
        <taxon>Dimargaritaceae</taxon>
        <taxon>Tieghemiomyces</taxon>
    </lineage>
</organism>
<gene>
    <name evidence="5" type="ORF">IWQ60_010529</name>
</gene>
<comment type="similarity">
    <text evidence="2">Belongs to the D-isomer specific 2-hydroxyacid dehydrogenase family.</text>
</comment>
<dbReference type="Proteomes" id="UP001150569">
    <property type="component" value="Unassembled WGS sequence"/>
</dbReference>
<dbReference type="GO" id="GO:0030267">
    <property type="term" value="F:glyoxylate reductase (NADPH) activity"/>
    <property type="evidence" value="ECO:0007669"/>
    <property type="project" value="TreeGrafter"/>
</dbReference>
<dbReference type="PANTHER" id="PTHR10996">
    <property type="entry name" value="2-HYDROXYACID DEHYDROGENASE-RELATED"/>
    <property type="match status" value="1"/>
</dbReference>
<dbReference type="CDD" id="cd05301">
    <property type="entry name" value="GDH"/>
    <property type="match status" value="1"/>
</dbReference>
<evidence type="ECO:0008006" key="7">
    <source>
        <dbReference type="Google" id="ProtNLM"/>
    </source>
</evidence>
<feature type="domain" description="D-isomer specific 2-hydroxyacid dehydrogenase catalytic" evidence="3">
    <location>
        <begin position="6"/>
        <end position="319"/>
    </location>
</feature>
<evidence type="ECO:0000313" key="5">
    <source>
        <dbReference type="EMBL" id="KAJ1910685.1"/>
    </source>
</evidence>
<dbReference type="Pfam" id="PF02826">
    <property type="entry name" value="2-Hacid_dh_C"/>
    <property type="match status" value="1"/>
</dbReference>
<dbReference type="AlphaFoldDB" id="A0A9W8DIB6"/>
<keyword evidence="1 2" id="KW-0560">Oxidoreductase</keyword>
<name>A0A9W8DIB6_9FUNG</name>
<dbReference type="PANTHER" id="PTHR10996:SF277">
    <property type="entry name" value="GLYOXYLATE REDUCTASE_HYDROXYPYRUVATE REDUCTASE"/>
    <property type="match status" value="1"/>
</dbReference>
<reference evidence="5" key="1">
    <citation type="submission" date="2022-07" db="EMBL/GenBank/DDBJ databases">
        <title>Phylogenomic reconstructions and comparative analyses of Kickxellomycotina fungi.</title>
        <authorList>
            <person name="Reynolds N.K."/>
            <person name="Stajich J.E."/>
            <person name="Barry K."/>
            <person name="Grigoriev I.V."/>
            <person name="Crous P."/>
            <person name="Smith M.E."/>
        </authorList>
    </citation>
    <scope>NUCLEOTIDE SEQUENCE</scope>
    <source>
        <strain evidence="5">RSA 861</strain>
    </source>
</reference>
<comment type="caution">
    <text evidence="5">The sequence shown here is derived from an EMBL/GenBank/DDBJ whole genome shotgun (WGS) entry which is preliminary data.</text>
</comment>
<dbReference type="Pfam" id="PF00389">
    <property type="entry name" value="2-Hacid_dh"/>
    <property type="match status" value="1"/>
</dbReference>
<dbReference type="SUPFAM" id="SSF52283">
    <property type="entry name" value="Formate/glycerate dehydrogenase catalytic domain-like"/>
    <property type="match status" value="1"/>
</dbReference>
<dbReference type="InterPro" id="IPR036291">
    <property type="entry name" value="NAD(P)-bd_dom_sf"/>
</dbReference>
<evidence type="ECO:0000259" key="3">
    <source>
        <dbReference type="Pfam" id="PF00389"/>
    </source>
</evidence>
<dbReference type="EMBL" id="JANBPT010001018">
    <property type="protein sequence ID" value="KAJ1910685.1"/>
    <property type="molecule type" value="Genomic_DNA"/>
</dbReference>
<evidence type="ECO:0000313" key="6">
    <source>
        <dbReference type="Proteomes" id="UP001150569"/>
    </source>
</evidence>
<dbReference type="GO" id="GO:0016618">
    <property type="term" value="F:hydroxypyruvate reductase [NAD(P)H] activity"/>
    <property type="evidence" value="ECO:0007669"/>
    <property type="project" value="TreeGrafter"/>
</dbReference>
<proteinExistence type="inferred from homology"/>
<protein>
    <recommendedName>
        <fullName evidence="7">Glyoxylate reductase</fullName>
    </recommendedName>
</protein>
<evidence type="ECO:0000256" key="1">
    <source>
        <dbReference type="ARBA" id="ARBA00023002"/>
    </source>
</evidence>
<dbReference type="GO" id="GO:0051287">
    <property type="term" value="F:NAD binding"/>
    <property type="evidence" value="ECO:0007669"/>
    <property type="project" value="InterPro"/>
</dbReference>
<dbReference type="InterPro" id="IPR050223">
    <property type="entry name" value="D-isomer_2-hydroxyacid_DH"/>
</dbReference>
<sequence>MDPHRVLVTYRLTTGAQKRLEALGYELDLAPPGLSRTDLLSRVRGVHALMCIPADRIDTELLDTAGNSLRVVSTNTAGYDHIDLAAARRRGIMVGHTPDAATDAVADLAIALIIMVLRRVPAAVAMARTGEWSPEHTMLLGHQLRDKTVGIVGLGRIGTAVMRRLTGFGVRQPLYSDRHARPEIAMQVGARFVDFGTLVGKSDIICICCTLNDSTRHLFTYDVFRQMKSSAVVINVARGDIIKQDELVRALADRVIAGAGLDVMTPEPLPADHALFGFPNCVVLPHVAYATLEAREAMCQRCIDNVVAGLNDQPLPYSVPN</sequence>
<evidence type="ECO:0000256" key="2">
    <source>
        <dbReference type="RuleBase" id="RU003719"/>
    </source>
</evidence>
<dbReference type="OrthoDB" id="9991913at2759"/>
<dbReference type="GO" id="GO:0005829">
    <property type="term" value="C:cytosol"/>
    <property type="evidence" value="ECO:0007669"/>
    <property type="project" value="TreeGrafter"/>
</dbReference>
<dbReference type="FunFam" id="3.40.50.720:FF:000026">
    <property type="entry name" value="Glyoxylate/hydroxypyruvate reductase B"/>
    <property type="match status" value="1"/>
</dbReference>
<dbReference type="InterPro" id="IPR006139">
    <property type="entry name" value="D-isomer_2_OHA_DH_cat_dom"/>
</dbReference>
<feature type="domain" description="D-isomer specific 2-hydroxyacid dehydrogenase NAD-binding" evidence="4">
    <location>
        <begin position="110"/>
        <end position="288"/>
    </location>
</feature>
<dbReference type="Gene3D" id="3.40.50.720">
    <property type="entry name" value="NAD(P)-binding Rossmann-like Domain"/>
    <property type="match status" value="2"/>
</dbReference>
<dbReference type="InterPro" id="IPR006140">
    <property type="entry name" value="D-isomer_DH_NAD-bd"/>
</dbReference>
<dbReference type="SUPFAM" id="SSF51735">
    <property type="entry name" value="NAD(P)-binding Rossmann-fold domains"/>
    <property type="match status" value="1"/>
</dbReference>
<accession>A0A9W8DIB6</accession>
<evidence type="ECO:0000259" key="4">
    <source>
        <dbReference type="Pfam" id="PF02826"/>
    </source>
</evidence>